<sequence length="121" mass="14401">MKKDFEPLHDDVLGILLYGSLASEEDSERSDIDISIVAPAIDDNIGFSRWILSNVRDARYDVRMFELMPLYLKAEVVGKGEVIYTKNIFKLYEYFYYFRKIWEDQKRRQKMSKKEVLQLFG</sequence>
<accession>A0AC61KZC4</accession>
<name>A0AC61KZC4_9EURY</name>
<evidence type="ECO:0000313" key="2">
    <source>
        <dbReference type="Proteomes" id="UP000248329"/>
    </source>
</evidence>
<dbReference type="Proteomes" id="UP000248329">
    <property type="component" value="Unassembled WGS sequence"/>
</dbReference>
<evidence type="ECO:0000313" key="1">
    <source>
        <dbReference type="EMBL" id="PXF57387.1"/>
    </source>
</evidence>
<reference evidence="1" key="1">
    <citation type="submission" date="2018-01" db="EMBL/GenBank/DDBJ databases">
        <authorList>
            <person name="Krukenberg V."/>
        </authorList>
    </citation>
    <scope>NUCLEOTIDE SEQUENCE</scope>
    <source>
        <strain evidence="1">E20ANME2</strain>
    </source>
</reference>
<protein>
    <submittedName>
        <fullName evidence="1">DNA polymerase subunit beta</fullName>
    </submittedName>
</protein>
<dbReference type="EMBL" id="PQXF01000062">
    <property type="protein sequence ID" value="PXF57387.1"/>
    <property type="molecule type" value="Genomic_DNA"/>
</dbReference>
<comment type="caution">
    <text evidence="1">The sequence shown here is derived from an EMBL/GenBank/DDBJ whole genome shotgun (WGS) entry which is preliminary data.</text>
</comment>
<proteinExistence type="predicted"/>
<gene>
    <name evidence="1" type="ORF">C4B59_15370</name>
</gene>
<organism evidence="1 2">
    <name type="scientific">Candidatus Methanogaster sp</name>
    <dbReference type="NCBI Taxonomy" id="3386292"/>
    <lineage>
        <taxon>Archaea</taxon>
        <taxon>Methanobacteriati</taxon>
        <taxon>Methanobacteriota</taxon>
        <taxon>Stenosarchaea group</taxon>
        <taxon>Methanomicrobia</taxon>
        <taxon>Methanosarcinales</taxon>
        <taxon>ANME-2 cluster</taxon>
        <taxon>Candidatus Methanogasteraceae</taxon>
        <taxon>Candidatus Methanogaster</taxon>
    </lineage>
</organism>